<evidence type="ECO:0000313" key="5">
    <source>
        <dbReference type="EMBL" id="OWP49457.1"/>
    </source>
</evidence>
<dbReference type="SMART" id="SM00822">
    <property type="entry name" value="PKS_KR"/>
    <property type="match status" value="1"/>
</dbReference>
<dbReference type="PANTHER" id="PTHR45024:SF2">
    <property type="entry name" value="SCP2 DOMAIN-CONTAINING PROTEIN"/>
    <property type="match status" value="1"/>
</dbReference>
<dbReference type="GO" id="GO:0004674">
    <property type="term" value="F:protein serine/threonine kinase activity"/>
    <property type="evidence" value="ECO:0007669"/>
    <property type="project" value="UniProtKB-KW"/>
</dbReference>
<gene>
    <name evidence="5" type="ORF">CEG18_17995</name>
</gene>
<dbReference type="CDD" id="cd05353">
    <property type="entry name" value="hydroxyacyl-CoA-like_DH_SDR_c-like"/>
    <property type="match status" value="1"/>
</dbReference>
<protein>
    <submittedName>
        <fullName evidence="5">Serine/threonine protein kinase</fullName>
    </submittedName>
</protein>
<dbReference type="AlphaFoldDB" id="A0A2D0ACQ8"/>
<dbReference type="PANTHER" id="PTHR45024">
    <property type="entry name" value="DEHYDROGENASES, SHORT CHAIN"/>
    <property type="match status" value="1"/>
</dbReference>
<feature type="domain" description="Ketoreductase" evidence="4">
    <location>
        <begin position="10"/>
        <end position="184"/>
    </location>
</feature>
<sequence length="303" mass="32499">MSDALHFDGKVVIVTGAGGGIGRAHALLFAKYGAKVVVNDLGGSTHGEGANASAADRVVAEIREAGGIAIANHDSVTDGEKIVRQAVEAFGRIDVVVNNAGILRDKTFHKMEDADWDLVYKVHVEGAYKVTRAAWPFMREQGYGRVIFTSSTSGIYGNFGQSNYGMAKLGLYGLTRNLAIEGRKNNIFVNAIAPTGGTRMTEGLIPPQVFEALKPELVSPLVVYLGSEACQETSGLFEVGGGWIGKVRWERSLGVGFDPREGFSVEDVAANFAQICNFDNAVHPKDNVEALREMMANLQKYAG</sequence>
<dbReference type="PRINTS" id="PR00081">
    <property type="entry name" value="GDHRDH"/>
</dbReference>
<proteinExistence type="inferred from homology"/>
<dbReference type="GO" id="GO:0016491">
    <property type="term" value="F:oxidoreductase activity"/>
    <property type="evidence" value="ECO:0007669"/>
    <property type="project" value="UniProtKB-KW"/>
</dbReference>
<name>A0A2D0ACQ8_PSENT</name>
<dbReference type="STRING" id="46680.GCA_000807755_01013"/>
<keyword evidence="5" id="KW-0808">Transferase</keyword>
<dbReference type="SUPFAM" id="SSF51735">
    <property type="entry name" value="NAD(P)-binding Rossmann-fold domains"/>
    <property type="match status" value="1"/>
</dbReference>
<dbReference type="InterPro" id="IPR051687">
    <property type="entry name" value="Peroxisomal_Beta-Oxidation"/>
</dbReference>
<dbReference type="PRINTS" id="PR00080">
    <property type="entry name" value="SDRFAMILY"/>
</dbReference>
<organism evidence="5 6">
    <name type="scientific">Pseudomonas nitroreducens</name>
    <dbReference type="NCBI Taxonomy" id="46680"/>
    <lineage>
        <taxon>Bacteria</taxon>
        <taxon>Pseudomonadati</taxon>
        <taxon>Pseudomonadota</taxon>
        <taxon>Gammaproteobacteria</taxon>
        <taxon>Pseudomonadales</taxon>
        <taxon>Pseudomonadaceae</taxon>
        <taxon>Pseudomonas</taxon>
    </lineage>
</organism>
<dbReference type="EMBL" id="NJBA01000006">
    <property type="protein sequence ID" value="OWP49457.1"/>
    <property type="molecule type" value="Genomic_DNA"/>
</dbReference>
<dbReference type="InterPro" id="IPR002347">
    <property type="entry name" value="SDR_fam"/>
</dbReference>
<dbReference type="Gene3D" id="3.40.50.720">
    <property type="entry name" value="NAD(P)-binding Rossmann-like Domain"/>
    <property type="match status" value="1"/>
</dbReference>
<accession>A0A2D0ACQ8</accession>
<keyword evidence="5" id="KW-0723">Serine/threonine-protein kinase</keyword>
<dbReference type="InterPro" id="IPR020904">
    <property type="entry name" value="Sc_DH/Rdtase_CS"/>
</dbReference>
<evidence type="ECO:0000256" key="3">
    <source>
        <dbReference type="RuleBase" id="RU000363"/>
    </source>
</evidence>
<evidence type="ECO:0000256" key="1">
    <source>
        <dbReference type="ARBA" id="ARBA00006484"/>
    </source>
</evidence>
<dbReference type="Pfam" id="PF00106">
    <property type="entry name" value="adh_short"/>
    <property type="match status" value="1"/>
</dbReference>
<dbReference type="Gene3D" id="1.10.287.4290">
    <property type="match status" value="1"/>
</dbReference>
<evidence type="ECO:0000313" key="6">
    <source>
        <dbReference type="Proteomes" id="UP000198145"/>
    </source>
</evidence>
<comment type="similarity">
    <text evidence="1 3">Belongs to the short-chain dehydrogenases/reductases (SDR) family.</text>
</comment>
<dbReference type="Proteomes" id="UP000198145">
    <property type="component" value="Unassembled WGS sequence"/>
</dbReference>
<dbReference type="RefSeq" id="WP_088419395.1">
    <property type="nucleotide sequence ID" value="NZ_NJBA01000006.1"/>
</dbReference>
<comment type="caution">
    <text evidence="5">The sequence shown here is derived from an EMBL/GenBank/DDBJ whole genome shotgun (WGS) entry which is preliminary data.</text>
</comment>
<evidence type="ECO:0000256" key="2">
    <source>
        <dbReference type="ARBA" id="ARBA00023002"/>
    </source>
</evidence>
<evidence type="ECO:0000259" key="4">
    <source>
        <dbReference type="SMART" id="SM00822"/>
    </source>
</evidence>
<dbReference type="PROSITE" id="PS00061">
    <property type="entry name" value="ADH_SHORT"/>
    <property type="match status" value="1"/>
</dbReference>
<dbReference type="eggNOG" id="COG1028">
    <property type="taxonomic scope" value="Bacteria"/>
</dbReference>
<keyword evidence="5" id="KW-0418">Kinase</keyword>
<dbReference type="InterPro" id="IPR057326">
    <property type="entry name" value="KR_dom"/>
</dbReference>
<dbReference type="InterPro" id="IPR036291">
    <property type="entry name" value="NAD(P)-bd_dom_sf"/>
</dbReference>
<keyword evidence="2" id="KW-0560">Oxidoreductase</keyword>
<reference evidence="5 6" key="1">
    <citation type="submission" date="2017-06" db="EMBL/GenBank/DDBJ databases">
        <title>Draft genome of Pseudomonas nitroreducens DF05.</title>
        <authorList>
            <person name="Iyer R."/>
        </authorList>
    </citation>
    <scope>NUCLEOTIDE SEQUENCE [LARGE SCALE GENOMIC DNA]</scope>
    <source>
        <strain evidence="5 6">DF05</strain>
    </source>
</reference>